<feature type="region of interest" description="Disordered" evidence="1">
    <location>
        <begin position="1"/>
        <end position="67"/>
    </location>
</feature>
<reference evidence="2 3" key="1">
    <citation type="journal article" date="2019" name="Commun. Biol.">
        <title>The bagworm genome reveals a unique fibroin gene that provides high tensile strength.</title>
        <authorList>
            <person name="Kono N."/>
            <person name="Nakamura H."/>
            <person name="Ohtoshi R."/>
            <person name="Tomita M."/>
            <person name="Numata K."/>
            <person name="Arakawa K."/>
        </authorList>
    </citation>
    <scope>NUCLEOTIDE SEQUENCE [LARGE SCALE GENOMIC DNA]</scope>
</reference>
<feature type="compositionally biased region" description="Basic and acidic residues" evidence="1">
    <location>
        <begin position="16"/>
        <end position="45"/>
    </location>
</feature>
<evidence type="ECO:0000313" key="3">
    <source>
        <dbReference type="Proteomes" id="UP000299102"/>
    </source>
</evidence>
<dbReference type="Proteomes" id="UP000299102">
    <property type="component" value="Unassembled WGS sequence"/>
</dbReference>
<protein>
    <submittedName>
        <fullName evidence="2">Uncharacterized protein</fullName>
    </submittedName>
</protein>
<name>A0A4C1WEZ3_EUMVA</name>
<feature type="compositionally biased region" description="Polar residues" evidence="1">
    <location>
        <begin position="1"/>
        <end position="12"/>
    </location>
</feature>
<gene>
    <name evidence="2" type="ORF">EVAR_88158_1</name>
</gene>
<organism evidence="2 3">
    <name type="scientific">Eumeta variegata</name>
    <name type="common">Bagworm moth</name>
    <name type="synonym">Eumeta japonica</name>
    <dbReference type="NCBI Taxonomy" id="151549"/>
    <lineage>
        <taxon>Eukaryota</taxon>
        <taxon>Metazoa</taxon>
        <taxon>Ecdysozoa</taxon>
        <taxon>Arthropoda</taxon>
        <taxon>Hexapoda</taxon>
        <taxon>Insecta</taxon>
        <taxon>Pterygota</taxon>
        <taxon>Neoptera</taxon>
        <taxon>Endopterygota</taxon>
        <taxon>Lepidoptera</taxon>
        <taxon>Glossata</taxon>
        <taxon>Ditrysia</taxon>
        <taxon>Tineoidea</taxon>
        <taxon>Psychidae</taxon>
        <taxon>Oiketicinae</taxon>
        <taxon>Eumeta</taxon>
    </lineage>
</organism>
<evidence type="ECO:0000256" key="1">
    <source>
        <dbReference type="SAM" id="MobiDB-lite"/>
    </source>
</evidence>
<evidence type="ECO:0000313" key="2">
    <source>
        <dbReference type="EMBL" id="GBP48697.1"/>
    </source>
</evidence>
<comment type="caution">
    <text evidence="2">The sequence shown here is derived from an EMBL/GenBank/DDBJ whole genome shotgun (WGS) entry which is preliminary data.</text>
</comment>
<proteinExistence type="predicted"/>
<accession>A0A4C1WEZ3</accession>
<dbReference type="AlphaFoldDB" id="A0A4C1WEZ3"/>
<dbReference type="EMBL" id="BGZK01000529">
    <property type="protein sequence ID" value="GBP48697.1"/>
    <property type="molecule type" value="Genomic_DNA"/>
</dbReference>
<keyword evidence="3" id="KW-1185">Reference proteome</keyword>
<sequence length="129" mass="14890">MEKQTQRSWNKTNRVRALELVRNAKDGQGGRRAADEPRSYRRSRNENWQLTGSHRLRRRNPDIPISTLRHGHGTIRFGCAGRDVKAPAPSYRPVYSRCKVRTLKYISVKSGRFVYRSDAPPALKISKQS</sequence>